<name>A0A699KNQ4_TANCI</name>
<reference evidence="1" key="1">
    <citation type="journal article" date="2019" name="Sci. Rep.">
        <title>Draft genome of Tanacetum cinerariifolium, the natural source of mosquito coil.</title>
        <authorList>
            <person name="Yamashiro T."/>
            <person name="Shiraishi A."/>
            <person name="Satake H."/>
            <person name="Nakayama K."/>
        </authorList>
    </citation>
    <scope>NUCLEOTIDE SEQUENCE</scope>
</reference>
<dbReference type="AlphaFoldDB" id="A0A699KNQ4"/>
<accession>A0A699KNQ4</accession>
<sequence>MAGMSDEELDSILSDFDQIHNNYREGVAAIQALEWKSNIEIKKREALQFTANTLKS</sequence>
<organism evidence="1">
    <name type="scientific">Tanacetum cinerariifolium</name>
    <name type="common">Dalmatian daisy</name>
    <name type="synonym">Chrysanthemum cinerariifolium</name>
    <dbReference type="NCBI Taxonomy" id="118510"/>
    <lineage>
        <taxon>Eukaryota</taxon>
        <taxon>Viridiplantae</taxon>
        <taxon>Streptophyta</taxon>
        <taxon>Embryophyta</taxon>
        <taxon>Tracheophyta</taxon>
        <taxon>Spermatophyta</taxon>
        <taxon>Magnoliopsida</taxon>
        <taxon>eudicotyledons</taxon>
        <taxon>Gunneridae</taxon>
        <taxon>Pentapetalae</taxon>
        <taxon>asterids</taxon>
        <taxon>campanulids</taxon>
        <taxon>Asterales</taxon>
        <taxon>Asteraceae</taxon>
        <taxon>Asteroideae</taxon>
        <taxon>Anthemideae</taxon>
        <taxon>Anthemidinae</taxon>
        <taxon>Tanacetum</taxon>
    </lineage>
</organism>
<gene>
    <name evidence="1" type="ORF">Tci_675833</name>
</gene>
<evidence type="ECO:0000313" key="1">
    <source>
        <dbReference type="EMBL" id="GFB03862.1"/>
    </source>
</evidence>
<comment type="caution">
    <text evidence="1">The sequence shown here is derived from an EMBL/GenBank/DDBJ whole genome shotgun (WGS) entry which is preliminary data.</text>
</comment>
<feature type="non-terminal residue" evidence="1">
    <location>
        <position position="56"/>
    </location>
</feature>
<protein>
    <submittedName>
        <fullName evidence="1">Uncharacterized protein</fullName>
    </submittedName>
</protein>
<dbReference type="EMBL" id="BKCJ010538811">
    <property type="protein sequence ID" value="GFB03862.1"/>
    <property type="molecule type" value="Genomic_DNA"/>
</dbReference>
<proteinExistence type="predicted"/>